<dbReference type="CDD" id="cd00412">
    <property type="entry name" value="pyrophosphatase"/>
    <property type="match status" value="1"/>
</dbReference>
<evidence type="ECO:0000256" key="4">
    <source>
        <dbReference type="ARBA" id="ARBA00006220"/>
    </source>
</evidence>
<keyword evidence="16" id="KW-0732">Signal</keyword>
<dbReference type="AlphaFoldDB" id="A0A8H7RPQ8"/>
<evidence type="ECO:0000256" key="12">
    <source>
        <dbReference type="ARBA" id="ARBA00023136"/>
    </source>
</evidence>
<comment type="cofactor">
    <cofactor evidence="1">
        <name>Mg(2+)</name>
        <dbReference type="ChEBI" id="CHEBI:18420"/>
    </cofactor>
</comment>
<comment type="caution">
    <text evidence="18">The sequence shown here is derived from an EMBL/GenBank/DDBJ whole genome shotgun (WGS) entry which is preliminary data.</text>
</comment>
<evidence type="ECO:0000256" key="9">
    <source>
        <dbReference type="ARBA" id="ARBA00022801"/>
    </source>
</evidence>
<evidence type="ECO:0000256" key="8">
    <source>
        <dbReference type="ARBA" id="ARBA00022723"/>
    </source>
</evidence>
<name>A0A8H7RPQ8_9FUNG</name>
<accession>A0A8H7RPQ8</accession>
<dbReference type="EMBL" id="JAEPRD010000002">
    <property type="protein sequence ID" value="KAG2214002.1"/>
    <property type="molecule type" value="Genomic_DNA"/>
</dbReference>
<dbReference type="GO" id="GO:0016020">
    <property type="term" value="C:membrane"/>
    <property type="evidence" value="ECO:0007669"/>
    <property type="project" value="UniProtKB-SubCell"/>
</dbReference>
<keyword evidence="10" id="KW-0460">Magnesium</keyword>
<reference evidence="18" key="1">
    <citation type="submission" date="2020-12" db="EMBL/GenBank/DDBJ databases">
        <title>Metabolic potential, ecology and presence of endohyphal bacteria is reflected in genomic diversity of Mucoromycotina.</title>
        <authorList>
            <person name="Muszewska A."/>
            <person name="Okrasinska A."/>
            <person name="Steczkiewicz K."/>
            <person name="Drgas O."/>
            <person name="Orlowska M."/>
            <person name="Perlinska-Lenart U."/>
            <person name="Aleksandrzak-Piekarczyk T."/>
            <person name="Szatraj K."/>
            <person name="Zielenkiewicz U."/>
            <person name="Pilsyk S."/>
            <person name="Malc E."/>
            <person name="Mieczkowski P."/>
            <person name="Kruszewska J.S."/>
            <person name="Biernat P."/>
            <person name="Pawlowska J."/>
        </authorList>
    </citation>
    <scope>NUCLEOTIDE SEQUENCE</scope>
    <source>
        <strain evidence="18">WA0000017839</strain>
    </source>
</reference>
<protein>
    <recommendedName>
        <fullName evidence="14">Inorganic pyrophosphatase</fullName>
        <ecNumber evidence="5">3.6.1.1</ecNumber>
    </recommendedName>
    <alternativeName>
        <fullName evidence="13">Pyrophosphate phospho-hydrolase</fullName>
    </alternativeName>
</protein>
<evidence type="ECO:0000256" key="3">
    <source>
        <dbReference type="ARBA" id="ARBA00004496"/>
    </source>
</evidence>
<dbReference type="SUPFAM" id="SSF50324">
    <property type="entry name" value="Inorganic pyrophosphatase"/>
    <property type="match status" value="1"/>
</dbReference>
<keyword evidence="8" id="KW-0479">Metal-binding</keyword>
<dbReference type="OrthoDB" id="2012278at2759"/>
<dbReference type="PANTHER" id="PTHR13608">
    <property type="entry name" value="ARMADILLO-LIKE HELICAL DOMAIN-CONTAINING PROTEIN 3"/>
    <property type="match status" value="1"/>
</dbReference>
<evidence type="ECO:0000256" key="1">
    <source>
        <dbReference type="ARBA" id="ARBA00001946"/>
    </source>
</evidence>
<dbReference type="Pfam" id="PF00719">
    <property type="entry name" value="Pyrophosphatase"/>
    <property type="match status" value="1"/>
</dbReference>
<keyword evidence="12" id="KW-0472">Membrane</keyword>
<sequence length="946" mass="107833">MRLVSTSILVYSLFFGSFVPGLLAETSFGNITTRSIGAPNSLDYAVYFERDGKVVSAFHDIPLFANEEKTLYNMIVEIPRWSNAKNEITKETPLNPIRQDVANGKPRFVPNIFPFKGYIWNYGAFPQTWEDPTYNSPYTGQKGDNDPIDVIEIGDSVATVGQIKQVKVLGIIGLLDQGETDWKVVVLDATDPLAEKINDIQDVETYKPGYLKSTDTFFRVYKLPSGKKENEIAFNGEAKNKDFATSIILETHEHWRQLINGTTPRQNIETINLTVEESPYKVDYSNDTVSKVKQSNPLPPAPIDVSNDICGFNMSNVVKRPEFKEKFVETSKDLFKGSTLYTTSDEASTFWDNYLILPVNASCITQLIQSQSEESLLDLQHNLSGLFLACLEKLEATSTCMSDTTRQKNALAVLTVLIRNLFSKKRLTHFNIISILTGLDKADVLFSKLVKAMETTLEQDELRHLVLQLALVMSAGSDNVNQNGLNGYFMTNDLSKTLFKILAEQETDQNDTRDIVMLLGMLSNYNKYESRNPYLIYLTNCKQTQALENIISMYTTTLISLRSRYIQLNDDEETLSKTLVIYLSRWFSSSAPPAPSDAENSQSLSSLPSAQTALLLPLYDFINTNSYFVNTLVNTCSRIDAESKDQPEKTTLLTALLSFASYLFQNNRTDRTNTYSRLLLTILLRLMEENAIMNYIAREGSSASVRLCRQRSPPLPLLKSQRSLFCIVLDDMLLFIKHNVRKKLDLFSYNMNRPPEYHWVELWPTLTSVLHFNALRLEDLQQKEEFGLYLGSFMSVFNMCVTYGETFLSDTKSYDSLYYEIIRATTDFIQLSEYVNRSVMVKSRGDRSPSITFNEFYNIQLICNHFKPALDEWQAAKNIKFPTPEQVMAIINVNYATLELKAMDKLDSYVSFNEIPAEMGFFRQVLRVVVIDYLECYNIEHISLKK</sequence>
<dbReference type="InterPro" id="IPR008162">
    <property type="entry name" value="Pyrophosphatase"/>
</dbReference>
<keyword evidence="9" id="KW-0378">Hydrolase</keyword>
<comment type="similarity">
    <text evidence="4">Belongs to the PPase family.</text>
</comment>
<dbReference type="InterPro" id="IPR036649">
    <property type="entry name" value="Pyrophosphatase_sf"/>
</dbReference>
<dbReference type="Gene3D" id="3.90.80.10">
    <property type="entry name" value="Inorganic pyrophosphatase"/>
    <property type="match status" value="1"/>
</dbReference>
<feature type="domain" description="Armadillo-like helical" evidence="17">
    <location>
        <begin position="716"/>
        <end position="937"/>
    </location>
</feature>
<dbReference type="GO" id="GO:0004427">
    <property type="term" value="F:inorganic diphosphate phosphatase activity"/>
    <property type="evidence" value="ECO:0007669"/>
    <property type="project" value="UniProtKB-EC"/>
</dbReference>
<evidence type="ECO:0000313" key="18">
    <source>
        <dbReference type="EMBL" id="KAG2214002.1"/>
    </source>
</evidence>
<organism evidence="18 19">
    <name type="scientific">Mucor saturninus</name>
    <dbReference type="NCBI Taxonomy" id="64648"/>
    <lineage>
        <taxon>Eukaryota</taxon>
        <taxon>Fungi</taxon>
        <taxon>Fungi incertae sedis</taxon>
        <taxon>Mucoromycota</taxon>
        <taxon>Mucoromycotina</taxon>
        <taxon>Mucoromycetes</taxon>
        <taxon>Mucorales</taxon>
        <taxon>Mucorineae</taxon>
        <taxon>Mucoraceae</taxon>
        <taxon>Mucor</taxon>
    </lineage>
</organism>
<keyword evidence="11" id="KW-1133">Transmembrane helix</keyword>
<keyword evidence="6" id="KW-0963">Cytoplasm</keyword>
<proteinExistence type="inferred from homology"/>
<evidence type="ECO:0000313" key="19">
    <source>
        <dbReference type="Proteomes" id="UP000603453"/>
    </source>
</evidence>
<gene>
    <name evidence="18" type="ORF">INT47_001273</name>
</gene>
<evidence type="ECO:0000256" key="6">
    <source>
        <dbReference type="ARBA" id="ARBA00022490"/>
    </source>
</evidence>
<evidence type="ECO:0000256" key="15">
    <source>
        <dbReference type="ARBA" id="ARBA00047820"/>
    </source>
</evidence>
<evidence type="ECO:0000256" key="13">
    <source>
        <dbReference type="ARBA" id="ARBA00032535"/>
    </source>
</evidence>
<evidence type="ECO:0000256" key="7">
    <source>
        <dbReference type="ARBA" id="ARBA00022692"/>
    </source>
</evidence>
<evidence type="ECO:0000259" key="17">
    <source>
        <dbReference type="SMART" id="SM01158"/>
    </source>
</evidence>
<comment type="catalytic activity">
    <reaction evidence="15">
        <text>diphosphate + H2O = 2 phosphate + H(+)</text>
        <dbReference type="Rhea" id="RHEA:24576"/>
        <dbReference type="ChEBI" id="CHEBI:15377"/>
        <dbReference type="ChEBI" id="CHEBI:15378"/>
        <dbReference type="ChEBI" id="CHEBI:33019"/>
        <dbReference type="ChEBI" id="CHEBI:43474"/>
        <dbReference type="EC" id="3.6.1.1"/>
    </reaction>
</comment>
<evidence type="ECO:0000256" key="2">
    <source>
        <dbReference type="ARBA" id="ARBA00004370"/>
    </source>
</evidence>
<dbReference type="GO" id="GO:0005829">
    <property type="term" value="C:cytosol"/>
    <property type="evidence" value="ECO:0007669"/>
    <property type="project" value="TreeGrafter"/>
</dbReference>
<evidence type="ECO:0000256" key="14">
    <source>
        <dbReference type="ARBA" id="ARBA00040300"/>
    </source>
</evidence>
<evidence type="ECO:0000256" key="5">
    <source>
        <dbReference type="ARBA" id="ARBA00012146"/>
    </source>
</evidence>
<dbReference type="InterPro" id="IPR013636">
    <property type="entry name" value="ARMH3_C"/>
</dbReference>
<feature type="chain" id="PRO_5034690261" description="Inorganic pyrophosphatase" evidence="16">
    <location>
        <begin position="25"/>
        <end position="946"/>
    </location>
</feature>
<keyword evidence="7" id="KW-0812">Transmembrane</keyword>
<dbReference type="GO" id="GO:0006796">
    <property type="term" value="P:phosphate-containing compound metabolic process"/>
    <property type="evidence" value="ECO:0007669"/>
    <property type="project" value="InterPro"/>
</dbReference>
<dbReference type="GO" id="GO:0000287">
    <property type="term" value="F:magnesium ion binding"/>
    <property type="evidence" value="ECO:0007669"/>
    <property type="project" value="InterPro"/>
</dbReference>
<dbReference type="EC" id="3.6.1.1" evidence="5"/>
<feature type="signal peptide" evidence="16">
    <location>
        <begin position="1"/>
        <end position="24"/>
    </location>
</feature>
<dbReference type="SMART" id="SM01158">
    <property type="entry name" value="DUF1741"/>
    <property type="match status" value="1"/>
</dbReference>
<dbReference type="Proteomes" id="UP000603453">
    <property type="component" value="Unassembled WGS sequence"/>
</dbReference>
<dbReference type="PANTHER" id="PTHR13608:SF3">
    <property type="entry name" value="ARMADILLO-LIKE HELICAL DOMAIN-CONTAINING PROTEIN 3"/>
    <property type="match status" value="1"/>
</dbReference>
<dbReference type="PROSITE" id="PS00387">
    <property type="entry name" value="PPASE"/>
    <property type="match status" value="1"/>
</dbReference>
<dbReference type="InterPro" id="IPR039868">
    <property type="entry name" value="ARMD3-like"/>
</dbReference>
<evidence type="ECO:0000256" key="10">
    <source>
        <dbReference type="ARBA" id="ARBA00022842"/>
    </source>
</evidence>
<comment type="subcellular location">
    <subcellularLocation>
        <location evidence="3">Cytoplasm</location>
    </subcellularLocation>
    <subcellularLocation>
        <location evidence="2">Membrane</location>
    </subcellularLocation>
</comment>
<evidence type="ECO:0000256" key="16">
    <source>
        <dbReference type="SAM" id="SignalP"/>
    </source>
</evidence>
<evidence type="ECO:0000256" key="11">
    <source>
        <dbReference type="ARBA" id="ARBA00022989"/>
    </source>
</evidence>
<dbReference type="FunFam" id="3.90.80.10:FF:000004">
    <property type="entry name" value="Inorganic pyrophosphatase"/>
    <property type="match status" value="1"/>
</dbReference>
<dbReference type="Pfam" id="PF08427">
    <property type="entry name" value="ARMH3_C"/>
    <property type="match status" value="1"/>
</dbReference>
<keyword evidence="19" id="KW-1185">Reference proteome</keyword>